<dbReference type="Gene3D" id="3.40.50.300">
    <property type="entry name" value="P-loop containing nucleotide triphosphate hydrolases"/>
    <property type="match status" value="1"/>
</dbReference>
<dbReference type="GO" id="GO:0000724">
    <property type="term" value="P:double-strand break repair via homologous recombination"/>
    <property type="evidence" value="ECO:0007669"/>
    <property type="project" value="TreeGrafter"/>
</dbReference>
<protein>
    <recommendedName>
        <fullName evidence="2">Structural maintenance of chromosomes protein 5</fullName>
    </recommendedName>
</protein>
<keyword evidence="6" id="KW-1185">Reference proteome</keyword>
<organism evidence="5 6">
    <name type="scientific">Daphnia magna</name>
    <dbReference type="NCBI Taxonomy" id="35525"/>
    <lineage>
        <taxon>Eukaryota</taxon>
        <taxon>Metazoa</taxon>
        <taxon>Ecdysozoa</taxon>
        <taxon>Arthropoda</taxon>
        <taxon>Crustacea</taxon>
        <taxon>Branchiopoda</taxon>
        <taxon>Diplostraca</taxon>
        <taxon>Cladocera</taxon>
        <taxon>Anomopoda</taxon>
        <taxon>Daphniidae</taxon>
        <taxon>Daphnia</taxon>
    </lineage>
</organism>
<dbReference type="InterPro" id="IPR038729">
    <property type="entry name" value="Rad50/SbcC_AAA"/>
</dbReference>
<feature type="domain" description="Rad50/SbcC-type AAA" evidence="4">
    <location>
        <begin position="23"/>
        <end position="123"/>
    </location>
</feature>
<dbReference type="InterPro" id="IPR027417">
    <property type="entry name" value="P-loop_NTPase"/>
</dbReference>
<evidence type="ECO:0000313" key="6">
    <source>
        <dbReference type="Proteomes" id="UP000076858"/>
    </source>
</evidence>
<dbReference type="EMBL" id="LRGB01003325">
    <property type="protein sequence ID" value="KZS03277.1"/>
    <property type="molecule type" value="Genomic_DNA"/>
</dbReference>
<dbReference type="GO" id="GO:0003697">
    <property type="term" value="F:single-stranded DNA binding"/>
    <property type="evidence" value="ECO:0007669"/>
    <property type="project" value="TreeGrafter"/>
</dbReference>
<name>A0A164KHY1_9CRUS</name>
<comment type="caution">
    <text evidence="5">The sequence shown here is derived from an EMBL/GenBank/DDBJ whole genome shotgun (WGS) entry which is preliminary data.</text>
</comment>
<dbReference type="STRING" id="35525.A0A164KHY1"/>
<comment type="similarity">
    <text evidence="1">Belongs to the SMC family. SMC5 subfamily.</text>
</comment>
<dbReference type="Pfam" id="PF13476">
    <property type="entry name" value="AAA_23"/>
    <property type="match status" value="1"/>
</dbReference>
<dbReference type="AlphaFoldDB" id="A0A164KHY1"/>
<dbReference type="GO" id="GO:0005634">
    <property type="term" value="C:nucleus"/>
    <property type="evidence" value="ECO:0007669"/>
    <property type="project" value="TreeGrafter"/>
</dbReference>
<dbReference type="PANTHER" id="PTHR45916">
    <property type="entry name" value="STRUCTURAL MAINTENANCE OF CHROMOSOMES PROTEIN 5"/>
    <property type="match status" value="1"/>
</dbReference>
<gene>
    <name evidence="5" type="ORF">APZ42_034154</name>
</gene>
<accession>A0A164KHY1</accession>
<dbReference type="OrthoDB" id="10254973at2759"/>
<proteinExistence type="inferred from homology"/>
<evidence type="ECO:0000313" key="5">
    <source>
        <dbReference type="EMBL" id="KZS03277.1"/>
    </source>
</evidence>
<evidence type="ECO:0000256" key="2">
    <source>
        <dbReference type="ARBA" id="ARBA00018687"/>
    </source>
</evidence>
<dbReference type="SUPFAM" id="SSF52540">
    <property type="entry name" value="P-loop containing nucleoside triphosphate hydrolases"/>
    <property type="match status" value="1"/>
</dbReference>
<evidence type="ECO:0000256" key="1">
    <source>
        <dbReference type="ARBA" id="ARBA00010171"/>
    </source>
</evidence>
<dbReference type="GO" id="GO:0016887">
    <property type="term" value="F:ATP hydrolysis activity"/>
    <property type="evidence" value="ECO:0007669"/>
    <property type="project" value="InterPro"/>
</dbReference>
<sequence length="132" mass="14204">MPPLSQRTSSSGHHGFTKGAIVRIHLKDFMTYNEVEFIPGPNLNLILGPNGTGKSTIVSAICLGMAGKPSTIARASNLAGYVRHGANKATISIELHNPDGQNFSVAREITSENKSTWKFQDKAVSSAQVRKK</sequence>
<dbReference type="GO" id="GO:0030915">
    <property type="term" value="C:Smc5-Smc6 complex"/>
    <property type="evidence" value="ECO:0007669"/>
    <property type="project" value="TreeGrafter"/>
</dbReference>
<dbReference type="Proteomes" id="UP000076858">
    <property type="component" value="Unassembled WGS sequence"/>
</dbReference>
<keyword evidence="3" id="KW-0175">Coiled coil</keyword>
<evidence type="ECO:0000259" key="4">
    <source>
        <dbReference type="Pfam" id="PF13476"/>
    </source>
</evidence>
<evidence type="ECO:0000256" key="3">
    <source>
        <dbReference type="ARBA" id="ARBA00023054"/>
    </source>
</evidence>
<dbReference type="PANTHER" id="PTHR45916:SF1">
    <property type="entry name" value="STRUCTURAL MAINTENANCE OF CHROMOSOMES PROTEIN 5"/>
    <property type="match status" value="1"/>
</dbReference>
<reference evidence="5 6" key="1">
    <citation type="submission" date="2016-03" db="EMBL/GenBank/DDBJ databases">
        <title>EvidentialGene: Evidence-directed Construction of Genes on Genomes.</title>
        <authorList>
            <person name="Gilbert D.G."/>
            <person name="Choi J.-H."/>
            <person name="Mockaitis K."/>
            <person name="Colbourne J."/>
            <person name="Pfrender M."/>
        </authorList>
    </citation>
    <scope>NUCLEOTIDE SEQUENCE [LARGE SCALE GENOMIC DNA]</scope>
    <source>
        <strain evidence="5 6">Xinb3</strain>
        <tissue evidence="5">Complete organism</tissue>
    </source>
</reference>